<name>A0ACC2GFT6_DALPE</name>
<dbReference type="Proteomes" id="UP001157502">
    <property type="component" value="Chromosome 14"/>
</dbReference>
<protein>
    <submittedName>
        <fullName evidence="1">Uncharacterized protein</fullName>
    </submittedName>
</protein>
<dbReference type="EMBL" id="CM055741">
    <property type="protein sequence ID" value="KAJ8002400.1"/>
    <property type="molecule type" value="Genomic_DNA"/>
</dbReference>
<accession>A0ACC2GFT6</accession>
<evidence type="ECO:0000313" key="2">
    <source>
        <dbReference type="Proteomes" id="UP001157502"/>
    </source>
</evidence>
<keyword evidence="2" id="KW-1185">Reference proteome</keyword>
<reference evidence="1" key="1">
    <citation type="submission" date="2021-05" db="EMBL/GenBank/DDBJ databases">
        <authorList>
            <person name="Pan Q."/>
            <person name="Jouanno E."/>
            <person name="Zahm M."/>
            <person name="Klopp C."/>
            <person name="Cabau C."/>
            <person name="Louis A."/>
            <person name="Berthelot C."/>
            <person name="Parey E."/>
            <person name="Roest Crollius H."/>
            <person name="Montfort J."/>
            <person name="Robinson-Rechavi M."/>
            <person name="Bouchez O."/>
            <person name="Lampietro C."/>
            <person name="Lopez Roques C."/>
            <person name="Donnadieu C."/>
            <person name="Postlethwait J."/>
            <person name="Bobe J."/>
            <person name="Dillon D."/>
            <person name="Chandos A."/>
            <person name="von Hippel F."/>
            <person name="Guiguen Y."/>
        </authorList>
    </citation>
    <scope>NUCLEOTIDE SEQUENCE</scope>
    <source>
        <strain evidence="1">YG-Jan2019</strain>
    </source>
</reference>
<sequence length="1019" mass="114358">MDVYDPQTLGFMVFGGFMVVSALGIVLVSTLSMKETSYEEALAKQRGNHGPSAQPQLSAKIKKKLKSLDIKSKGKKREEQPNGKLPDMEIFDEPVESASEPEPEPVATLEPNIAVPEPLMVACAAPSSVSVDAPVANPSPKEKKKKVAKVVPATKAPAPVAVAETVVKEFSIMAVPPVATVTTAPPLVSRGAPTVILTKAQIEAPTKKKKAKAKVETVMVTMDSSDAPLIMPYNTLLSTVSSTTFSERETQKLIEVLNEKAGRDSWQLASQRGDPVVALRKQLEEKEKRLSTEQEEAIAAKTRLKELSKELNAEKTKLASVETRLTSALSARDQEITAIQTRMQTSYQDHVTETQKLNQKIASLQEQLDNGPVVQLACLQQENSILRDALNQATSQAESRQNAELAKLRQDCVRLNRDLRERTEALQTDEESRKVLQAKVAAAEEKLIQSQISQTESERDMQKRLEEACQKLQKSQEESQKRLEEACQKLQKSQEESKLMQVQLREAQQKEAAFTVLEVQLKNQCAEVEILKTQQAIMSAAKEEAVLLATALKDSAEVQETRIQADNCAEIEELKNRVNEEVEQSPVKEQLGQKDNSAEIKLLQDSLKEKQDTVKFLEDQLRTVTAEMELMGTNSAGSRADVEQLQIRLMNRESHVASLEEQLKQLSLEMEQMKSTYRELGCETEAEQPFESLEKDSQMLNLEEEIEQLKEEVEQVKNKSNEKNWAAMEALTAAEKLNEGRLSEAKSAQRIAEEALWKFQTEAQRALHIYCPDISLEQNNWLEQLIQKAKTSENPQRLEDQQNTDSEELLSNLREAEESQKTLQAECEQYRSVLAETEGMLKDLQKSVEDEEHVWKAKITEAEVQRQAALDQVKQLEQAAEDMKIEDKSTDQLKTQVMLLEAQLEKQLESISISQTCAEETAQLNALLKKTQSQLEITLLDAQRQAAELSAVRQQLSEAKKSAPIKEDRDSTQVRVYDRDSTQVQSQLEQTTNKLLMEEEMRQQPGNDFDQEEPEGTSV</sequence>
<organism evidence="1 2">
    <name type="scientific">Dallia pectoralis</name>
    <name type="common">Alaska blackfish</name>
    <dbReference type="NCBI Taxonomy" id="75939"/>
    <lineage>
        <taxon>Eukaryota</taxon>
        <taxon>Metazoa</taxon>
        <taxon>Chordata</taxon>
        <taxon>Craniata</taxon>
        <taxon>Vertebrata</taxon>
        <taxon>Euteleostomi</taxon>
        <taxon>Actinopterygii</taxon>
        <taxon>Neopterygii</taxon>
        <taxon>Teleostei</taxon>
        <taxon>Protacanthopterygii</taxon>
        <taxon>Esociformes</taxon>
        <taxon>Umbridae</taxon>
        <taxon>Dallia</taxon>
    </lineage>
</organism>
<evidence type="ECO:0000313" key="1">
    <source>
        <dbReference type="EMBL" id="KAJ8002400.1"/>
    </source>
</evidence>
<gene>
    <name evidence="1" type="ORF">DPEC_G00179740</name>
</gene>
<comment type="caution">
    <text evidence="1">The sequence shown here is derived from an EMBL/GenBank/DDBJ whole genome shotgun (WGS) entry which is preliminary data.</text>
</comment>
<proteinExistence type="predicted"/>